<keyword evidence="6" id="KW-0732">Signal</keyword>
<keyword evidence="9" id="KW-0456">Lyase</keyword>
<feature type="binding site" evidence="14">
    <location>
        <position position="295"/>
    </location>
    <ligand>
        <name>protoporphyrin IX</name>
        <dbReference type="ChEBI" id="CHEBI:57306"/>
    </ligand>
</feature>
<dbReference type="Proteomes" id="UP000078316">
    <property type="component" value="Unassembled WGS sequence"/>
</dbReference>
<dbReference type="PROSITE" id="PS51318">
    <property type="entry name" value="TAT"/>
    <property type="match status" value="1"/>
</dbReference>
<evidence type="ECO:0000259" key="18">
    <source>
        <dbReference type="Pfam" id="PF20628"/>
    </source>
</evidence>
<dbReference type="GO" id="GO:0004325">
    <property type="term" value="F:ferrochelatase activity"/>
    <property type="evidence" value="ECO:0007669"/>
    <property type="project" value="UniProtKB-EC"/>
</dbReference>
<feature type="binding site" evidence="13">
    <location>
        <position position="328"/>
    </location>
    <ligand>
        <name>heme b</name>
        <dbReference type="ChEBI" id="CHEBI:60344"/>
    </ligand>
</feature>
<evidence type="ECO:0000256" key="12">
    <source>
        <dbReference type="ARBA" id="ARBA00048856"/>
    </source>
</evidence>
<dbReference type="InterPro" id="IPR006313">
    <property type="entry name" value="EfeB/EfeN"/>
</dbReference>
<keyword evidence="7 15" id="KW-0560">Oxidoreductase</keyword>
<dbReference type="InterPro" id="IPR048328">
    <property type="entry name" value="Dyp_perox_C"/>
</dbReference>
<keyword evidence="5 13" id="KW-0479">Metal-binding</keyword>
<evidence type="ECO:0000256" key="9">
    <source>
        <dbReference type="ARBA" id="ARBA00023239"/>
    </source>
</evidence>
<feature type="compositionally biased region" description="Low complexity" evidence="16">
    <location>
        <begin position="34"/>
        <end position="43"/>
    </location>
</feature>
<feature type="binding site" evidence="13">
    <location>
        <position position="346"/>
    </location>
    <ligand>
        <name>heme b</name>
        <dbReference type="ChEBI" id="CHEBI:60344"/>
    </ligand>
</feature>
<dbReference type="Pfam" id="PF04261">
    <property type="entry name" value="Dyp_perox_N"/>
    <property type="match status" value="1"/>
</dbReference>
<evidence type="ECO:0000256" key="3">
    <source>
        <dbReference type="ARBA" id="ARBA00022559"/>
    </source>
</evidence>
<protein>
    <recommendedName>
        <fullName evidence="10 15">Deferrochelatase</fullName>
        <ecNumber evidence="15">1.11.1.-</ecNumber>
    </recommendedName>
    <alternativeName>
        <fullName evidence="11 15">Peroxidase EfeB</fullName>
    </alternativeName>
</protein>
<comment type="catalytic activity">
    <reaction evidence="12">
        <text>heme b + 2 H(+) = protoporphyrin IX + Fe(2+)</text>
        <dbReference type="Rhea" id="RHEA:22584"/>
        <dbReference type="ChEBI" id="CHEBI:15378"/>
        <dbReference type="ChEBI" id="CHEBI:29033"/>
        <dbReference type="ChEBI" id="CHEBI:57306"/>
        <dbReference type="ChEBI" id="CHEBI:60344"/>
        <dbReference type="EC" id="4.98.1.1"/>
    </reaction>
    <physiologicalReaction direction="left-to-right" evidence="12">
        <dbReference type="Rhea" id="RHEA:22585"/>
    </physiologicalReaction>
</comment>
<dbReference type="PROSITE" id="PS51404">
    <property type="entry name" value="DYP_PEROXIDASE"/>
    <property type="match status" value="1"/>
</dbReference>
<dbReference type="EMBL" id="LWHQ01000013">
    <property type="protein sequence ID" value="OAS26099.1"/>
    <property type="molecule type" value="Genomic_DNA"/>
</dbReference>
<comment type="caution">
    <text evidence="19">The sequence shown here is derived from an EMBL/GenBank/DDBJ whole genome shotgun (WGS) entry which is preliminary data.</text>
</comment>
<evidence type="ECO:0000256" key="16">
    <source>
        <dbReference type="SAM" id="MobiDB-lite"/>
    </source>
</evidence>
<comment type="function">
    <text evidence="15">Involved in the recovery of exogenous heme iron. Extracts iron from heme while preserving the protoporphyrin ring intact.</text>
</comment>
<dbReference type="InterPro" id="IPR006311">
    <property type="entry name" value="TAT_signal"/>
</dbReference>
<comment type="subcellular location">
    <subcellularLocation>
        <location evidence="1">Cell envelope</location>
    </subcellularLocation>
</comment>
<feature type="binding site" evidence="13">
    <location>
        <begin position="333"/>
        <end position="335"/>
    </location>
    <ligand>
        <name>heme b</name>
        <dbReference type="ChEBI" id="CHEBI:60344"/>
    </ligand>
</feature>
<dbReference type="GO" id="GO:0046872">
    <property type="term" value="F:metal ion binding"/>
    <property type="evidence" value="ECO:0007669"/>
    <property type="project" value="UniProtKB-KW"/>
</dbReference>
<evidence type="ECO:0000256" key="1">
    <source>
        <dbReference type="ARBA" id="ARBA00004196"/>
    </source>
</evidence>
<evidence type="ECO:0000256" key="6">
    <source>
        <dbReference type="ARBA" id="ARBA00022729"/>
    </source>
</evidence>
<dbReference type="NCBIfam" id="TIGR01412">
    <property type="entry name" value="tat_substr_1"/>
    <property type="match status" value="1"/>
</dbReference>
<gene>
    <name evidence="19" type="ORF">A5481_07035</name>
</gene>
<evidence type="ECO:0000256" key="7">
    <source>
        <dbReference type="ARBA" id="ARBA00023002"/>
    </source>
</evidence>
<comment type="cofactor">
    <cofactor evidence="13 15">
        <name>heme b</name>
        <dbReference type="ChEBI" id="CHEBI:60344"/>
    </cofactor>
    <text evidence="13 15">Binds 1 heme b (iron(II)-protoporphyrin IX) group non-covalently per subunit.</text>
</comment>
<dbReference type="InterPro" id="IPR011008">
    <property type="entry name" value="Dimeric_a/b-barrel"/>
</dbReference>
<evidence type="ECO:0000256" key="2">
    <source>
        <dbReference type="ARBA" id="ARBA00005365"/>
    </source>
</evidence>
<evidence type="ECO:0000313" key="20">
    <source>
        <dbReference type="Proteomes" id="UP000078316"/>
    </source>
</evidence>
<organism evidence="19 20">
    <name type="scientific">Methylobacterium platani</name>
    <dbReference type="NCBI Taxonomy" id="427683"/>
    <lineage>
        <taxon>Bacteria</taxon>
        <taxon>Pseudomonadati</taxon>
        <taxon>Pseudomonadota</taxon>
        <taxon>Alphaproteobacteria</taxon>
        <taxon>Hyphomicrobiales</taxon>
        <taxon>Methylobacteriaceae</taxon>
        <taxon>Methylobacterium</taxon>
    </lineage>
</organism>
<proteinExistence type="inferred from homology"/>
<evidence type="ECO:0000256" key="8">
    <source>
        <dbReference type="ARBA" id="ARBA00023004"/>
    </source>
</evidence>
<dbReference type="Pfam" id="PF20628">
    <property type="entry name" value="Dyp_perox_C"/>
    <property type="match status" value="1"/>
</dbReference>
<feature type="domain" description="Dyp-type peroxidase N-terminal" evidence="17">
    <location>
        <begin position="56"/>
        <end position="206"/>
    </location>
</feature>
<keyword evidence="4 13" id="KW-0349">Heme</keyword>
<evidence type="ECO:0000256" key="15">
    <source>
        <dbReference type="RuleBase" id="RU365017"/>
    </source>
</evidence>
<evidence type="ECO:0000256" key="4">
    <source>
        <dbReference type="ARBA" id="ARBA00022617"/>
    </source>
</evidence>
<evidence type="ECO:0000256" key="13">
    <source>
        <dbReference type="PIRSR" id="PIRSR606313-1"/>
    </source>
</evidence>
<keyword evidence="8 13" id="KW-0408">Iron</keyword>
<sequence length="423" mass="44999">MTSCPFSTSRRGLLRGLAAGTGAAALGVDPARAADATPSAASDGTLDRQPFHGPHQAGIVTAQPAAALFVALDVLAEDRGELAKLFRILTDRFAFLTAGGPVPPLDPRLPPADSGILGPQVLPDNLTATLAVGASLFDDRYGLEGAKPRHLRPMDRFPNDSLDAKLCHGDLLLQFCANTAETNLHALRDVIRHTPGLVSLRWKLDGMLPPHVVNRPGQDTVRNFLGFKDGTANLDAGDEALMRRQVWVQPGGGEPGSGEPAWAAGGSYQVVRVIRNFVERWDRTPLREQERIFGRHKDSGAPLGQTDEHALPDYASDPAGARTPMDAHIRLANPRTPESAASLILRRGYNYSAGITPSGQLDMGLLFCCFQADLDAGFVAVQNRLNGEPLEEYIKPVGGGYFYALPGVSAPGGFLGQGLLVGA</sequence>
<feature type="binding site" evidence="13">
    <location>
        <begin position="230"/>
        <end position="232"/>
    </location>
    <ligand>
        <name>heme b</name>
        <dbReference type="ChEBI" id="CHEBI:60344"/>
    </ligand>
</feature>
<dbReference type="PANTHER" id="PTHR30521">
    <property type="entry name" value="DEFERROCHELATASE/PEROXIDASE"/>
    <property type="match status" value="1"/>
</dbReference>
<keyword evidence="3 15" id="KW-0575">Peroxidase</keyword>
<dbReference type="GO" id="GO:0033212">
    <property type="term" value="P:iron import into cell"/>
    <property type="evidence" value="ECO:0007669"/>
    <property type="project" value="InterPro"/>
</dbReference>
<dbReference type="GO" id="GO:0020037">
    <property type="term" value="F:heme binding"/>
    <property type="evidence" value="ECO:0007669"/>
    <property type="project" value="InterPro"/>
</dbReference>
<dbReference type="EC" id="1.11.1.-" evidence="15"/>
<comment type="similarity">
    <text evidence="2">Belongs to the DyP-type peroxidase family. EfeB subfamily.</text>
</comment>
<dbReference type="GO" id="GO:0005829">
    <property type="term" value="C:cytosol"/>
    <property type="evidence" value="ECO:0007669"/>
    <property type="project" value="TreeGrafter"/>
</dbReference>
<evidence type="ECO:0000256" key="10">
    <source>
        <dbReference type="ARBA" id="ARBA00033771"/>
    </source>
</evidence>
<dbReference type="SUPFAM" id="SSF54909">
    <property type="entry name" value="Dimeric alpha+beta barrel"/>
    <property type="match status" value="1"/>
</dbReference>
<accession>A0A179SF82</accession>
<dbReference type="STRING" id="427683.A5481_07035"/>
<evidence type="ECO:0000256" key="14">
    <source>
        <dbReference type="PIRSR" id="PIRSR606313-2"/>
    </source>
</evidence>
<dbReference type="GO" id="GO:0030313">
    <property type="term" value="C:cell envelope"/>
    <property type="evidence" value="ECO:0007669"/>
    <property type="project" value="UniProtKB-SubCell"/>
</dbReference>
<dbReference type="InterPro" id="IPR006314">
    <property type="entry name" value="Dyp_peroxidase"/>
</dbReference>
<feature type="region of interest" description="Disordered" evidence="16">
    <location>
        <begin position="296"/>
        <end position="319"/>
    </location>
</feature>
<evidence type="ECO:0000256" key="5">
    <source>
        <dbReference type="ARBA" id="ARBA00022723"/>
    </source>
</evidence>
<feature type="domain" description="Dyp-type peroxidase C-terminal" evidence="18">
    <location>
        <begin position="221"/>
        <end position="408"/>
    </location>
</feature>
<dbReference type="PANTHER" id="PTHR30521:SF4">
    <property type="entry name" value="DEFERROCHELATASE"/>
    <property type="match status" value="1"/>
</dbReference>
<dbReference type="InterPro" id="IPR048327">
    <property type="entry name" value="Dyp_perox_N"/>
</dbReference>
<feature type="region of interest" description="Disordered" evidence="16">
    <location>
        <begin position="34"/>
        <end position="56"/>
    </location>
</feature>
<dbReference type="NCBIfam" id="TIGR01413">
    <property type="entry name" value="Dyp_perox_fam"/>
    <property type="match status" value="1"/>
</dbReference>
<evidence type="ECO:0000259" key="17">
    <source>
        <dbReference type="Pfam" id="PF04261"/>
    </source>
</evidence>
<dbReference type="OrthoDB" id="9781066at2"/>
<name>A0A179SF82_9HYPH</name>
<feature type="binding site" evidence="14">
    <location>
        <begin position="230"/>
        <end position="232"/>
    </location>
    <ligand>
        <name>protoporphyrin IX</name>
        <dbReference type="ChEBI" id="CHEBI:57306"/>
    </ligand>
</feature>
<dbReference type="RefSeq" id="WP_048432003.1">
    <property type="nucleotide sequence ID" value="NZ_LWHQ01000013.1"/>
</dbReference>
<dbReference type="GO" id="GO:0004601">
    <property type="term" value="F:peroxidase activity"/>
    <property type="evidence" value="ECO:0007669"/>
    <property type="project" value="UniProtKB-KW"/>
</dbReference>
<reference evidence="19 20" key="1">
    <citation type="submission" date="2016-04" db="EMBL/GenBank/DDBJ databases">
        <authorList>
            <person name="Evans L.H."/>
            <person name="Alamgir A."/>
            <person name="Owens N."/>
            <person name="Weber N.D."/>
            <person name="Virtaneva K."/>
            <person name="Barbian K."/>
            <person name="Babar A."/>
            <person name="Rosenke K."/>
        </authorList>
    </citation>
    <scope>NUCLEOTIDE SEQUENCE [LARGE SCALE GENOMIC DNA]</scope>
    <source>
        <strain evidence="19 20">PMB02</strain>
    </source>
</reference>
<evidence type="ECO:0000313" key="19">
    <source>
        <dbReference type="EMBL" id="OAS26099.1"/>
    </source>
</evidence>
<dbReference type="AlphaFoldDB" id="A0A179SF82"/>
<evidence type="ECO:0000256" key="11">
    <source>
        <dbReference type="ARBA" id="ARBA00033775"/>
    </source>
</evidence>